<dbReference type="EMBL" id="CP011801">
    <property type="protein sequence ID" value="ALA57179.1"/>
    <property type="molecule type" value="Genomic_DNA"/>
</dbReference>
<proteinExistence type="predicted"/>
<dbReference type="AlphaFoldDB" id="A0A0K2G8J2"/>
<reference evidence="1 2" key="1">
    <citation type="journal article" date="2015" name="Proc. Natl. Acad. Sci. U.S.A.">
        <title>Expanded metabolic versatility of ubiquitous nitrite-oxidizing bacteria from the genus Nitrospira.</title>
        <authorList>
            <person name="Koch H."/>
            <person name="Lucker S."/>
            <person name="Albertsen M."/>
            <person name="Kitzinger K."/>
            <person name="Herbold C."/>
            <person name="Spieck E."/>
            <person name="Nielsen P.H."/>
            <person name="Wagner M."/>
            <person name="Daims H."/>
        </authorList>
    </citation>
    <scope>NUCLEOTIDE SEQUENCE [LARGE SCALE GENOMIC DNA]</scope>
    <source>
        <strain evidence="1 2">NSP M-1</strain>
    </source>
</reference>
<name>A0A0K2G8J2_NITMO</name>
<gene>
    <name evidence="1" type="ORF">NITMOv2_0743</name>
</gene>
<accession>A0A0K2G8J2</accession>
<dbReference type="Proteomes" id="UP000069205">
    <property type="component" value="Chromosome"/>
</dbReference>
<organism evidence="1 2">
    <name type="scientific">Nitrospira moscoviensis</name>
    <dbReference type="NCBI Taxonomy" id="42253"/>
    <lineage>
        <taxon>Bacteria</taxon>
        <taxon>Pseudomonadati</taxon>
        <taxon>Nitrospirota</taxon>
        <taxon>Nitrospiria</taxon>
        <taxon>Nitrospirales</taxon>
        <taxon>Nitrospiraceae</taxon>
        <taxon>Nitrospira</taxon>
    </lineage>
</organism>
<evidence type="ECO:0000313" key="2">
    <source>
        <dbReference type="Proteomes" id="UP000069205"/>
    </source>
</evidence>
<sequence>MCRRINRARALHGTPKGGEVVSAGGVAMAQNLSGGLEACQSRGGGCAVCREFGIT</sequence>
<dbReference type="KEGG" id="nmv:NITMOv2_0743"/>
<protein>
    <submittedName>
        <fullName evidence="1">Uncharacterized protein</fullName>
    </submittedName>
</protein>
<keyword evidence="2" id="KW-1185">Reference proteome</keyword>
<evidence type="ECO:0000313" key="1">
    <source>
        <dbReference type="EMBL" id="ALA57179.1"/>
    </source>
</evidence>